<dbReference type="SUPFAM" id="SSF50129">
    <property type="entry name" value="GroES-like"/>
    <property type="match status" value="1"/>
</dbReference>
<evidence type="ECO:0000256" key="3">
    <source>
        <dbReference type="ARBA" id="ARBA00023002"/>
    </source>
</evidence>
<dbReference type="InterPro" id="IPR011032">
    <property type="entry name" value="GroES-like_sf"/>
</dbReference>
<dbReference type="PROSITE" id="PS00059">
    <property type="entry name" value="ADH_ZINC"/>
    <property type="match status" value="1"/>
</dbReference>
<comment type="caution">
    <text evidence="6">The sequence shown here is derived from an EMBL/GenBank/DDBJ whole genome shotgun (WGS) entry which is preliminary data.</text>
</comment>
<keyword evidence="1 4" id="KW-0479">Metal-binding</keyword>
<sequence length="361" mass="39139">MKMMKALVYEKAGRENASVKLVPYPSCGADDVIIKVMACGICKWAEIGHDTTGTGLARYPVINGHEFAGYVQEVGENVTTFQPGDRVTADNAVPCGKCWYCKNGKALFCENFGSLGHNINGGFAQYLVIRQDNVVKLPDTLSFDEASVAEPVACAIEALDRANIRPGEQVVVSGMGPHGIILAQLCHFSNAMRSVAVGLVQSRLDTLASYGVPTLLIDRNDQQANLKKLRAAFPDGIDCIIDTSGAWSMVETLVKLLKKGGRMIQYGSYHAAISLENPAQFLNNLHYNNQSYIGVSCQVNNFPRAVEYMGSGKCNVSTLVTHTFSLDDYFHALDTNKTDKSALKVVIHPNGDPNAPFVPEA</sequence>
<dbReference type="InterPro" id="IPR013154">
    <property type="entry name" value="ADH-like_N"/>
</dbReference>
<dbReference type="InterPro" id="IPR013149">
    <property type="entry name" value="ADH-like_C"/>
</dbReference>
<dbReference type="Proteomes" id="UP000606499">
    <property type="component" value="Unassembled WGS sequence"/>
</dbReference>
<evidence type="ECO:0000256" key="4">
    <source>
        <dbReference type="RuleBase" id="RU361277"/>
    </source>
</evidence>
<accession>A0A923LSG4</accession>
<keyword evidence="3" id="KW-0560">Oxidoreductase</keyword>
<dbReference type="InterPro" id="IPR036291">
    <property type="entry name" value="NAD(P)-bd_dom_sf"/>
</dbReference>
<dbReference type="Gene3D" id="3.40.50.720">
    <property type="entry name" value="NAD(P)-binding Rossmann-like Domain"/>
    <property type="match status" value="1"/>
</dbReference>
<dbReference type="Gene3D" id="3.90.180.10">
    <property type="entry name" value="Medium-chain alcohol dehydrogenases, catalytic domain"/>
    <property type="match status" value="1"/>
</dbReference>
<organism evidence="6 7">
    <name type="scientific">Agathobaculum faecis</name>
    <dbReference type="NCBI Taxonomy" id="2763013"/>
    <lineage>
        <taxon>Bacteria</taxon>
        <taxon>Bacillati</taxon>
        <taxon>Bacillota</taxon>
        <taxon>Clostridia</taxon>
        <taxon>Eubacteriales</taxon>
        <taxon>Butyricicoccaceae</taxon>
        <taxon>Agathobaculum</taxon>
    </lineage>
</organism>
<comment type="cofactor">
    <cofactor evidence="4">
        <name>Zn(2+)</name>
        <dbReference type="ChEBI" id="CHEBI:29105"/>
    </cofactor>
</comment>
<comment type="similarity">
    <text evidence="4">Belongs to the zinc-containing alcohol dehydrogenase family.</text>
</comment>
<evidence type="ECO:0000256" key="2">
    <source>
        <dbReference type="ARBA" id="ARBA00022833"/>
    </source>
</evidence>
<keyword evidence="7" id="KW-1185">Reference proteome</keyword>
<dbReference type="Pfam" id="PF08240">
    <property type="entry name" value="ADH_N"/>
    <property type="match status" value="1"/>
</dbReference>
<dbReference type="InterPro" id="IPR002328">
    <property type="entry name" value="ADH_Zn_CS"/>
</dbReference>
<dbReference type="GO" id="GO:0008270">
    <property type="term" value="F:zinc ion binding"/>
    <property type="evidence" value="ECO:0007669"/>
    <property type="project" value="InterPro"/>
</dbReference>
<dbReference type="RefSeq" id="WP_054326616.1">
    <property type="nucleotide sequence ID" value="NZ_JACOPL010000002.1"/>
</dbReference>
<feature type="domain" description="Enoyl reductase (ER)" evidence="5">
    <location>
        <begin position="13"/>
        <end position="347"/>
    </location>
</feature>
<dbReference type="PANTHER" id="PTHR43401:SF2">
    <property type="entry name" value="L-THREONINE 3-DEHYDROGENASE"/>
    <property type="match status" value="1"/>
</dbReference>
<gene>
    <name evidence="6" type="ORF">H8S45_02135</name>
</gene>
<dbReference type="InterPro" id="IPR050129">
    <property type="entry name" value="Zn_alcohol_dh"/>
</dbReference>
<dbReference type="Pfam" id="PF00107">
    <property type="entry name" value="ADH_zinc_N"/>
    <property type="match status" value="1"/>
</dbReference>
<protein>
    <submittedName>
        <fullName evidence="6">Alcohol dehydrogenase catalytic domain-containing protein</fullName>
    </submittedName>
</protein>
<dbReference type="SMART" id="SM00829">
    <property type="entry name" value="PKS_ER"/>
    <property type="match status" value="1"/>
</dbReference>
<evidence type="ECO:0000313" key="6">
    <source>
        <dbReference type="EMBL" id="MBC5724269.1"/>
    </source>
</evidence>
<dbReference type="PANTHER" id="PTHR43401">
    <property type="entry name" value="L-THREONINE 3-DEHYDROGENASE"/>
    <property type="match status" value="1"/>
</dbReference>
<dbReference type="AlphaFoldDB" id="A0A923LSG4"/>
<evidence type="ECO:0000256" key="1">
    <source>
        <dbReference type="ARBA" id="ARBA00022723"/>
    </source>
</evidence>
<proteinExistence type="inferred from homology"/>
<dbReference type="InterPro" id="IPR020843">
    <property type="entry name" value="ER"/>
</dbReference>
<dbReference type="GO" id="GO:0016491">
    <property type="term" value="F:oxidoreductase activity"/>
    <property type="evidence" value="ECO:0007669"/>
    <property type="project" value="UniProtKB-KW"/>
</dbReference>
<name>A0A923LSG4_9FIRM</name>
<evidence type="ECO:0000259" key="5">
    <source>
        <dbReference type="SMART" id="SM00829"/>
    </source>
</evidence>
<dbReference type="EMBL" id="JACOPL010000002">
    <property type="protein sequence ID" value="MBC5724269.1"/>
    <property type="molecule type" value="Genomic_DNA"/>
</dbReference>
<reference evidence="6" key="1">
    <citation type="submission" date="2020-08" db="EMBL/GenBank/DDBJ databases">
        <title>Genome public.</title>
        <authorList>
            <person name="Liu C."/>
            <person name="Sun Q."/>
        </authorList>
    </citation>
    <scope>NUCLEOTIDE SEQUENCE</scope>
    <source>
        <strain evidence="6">NSJ-28</strain>
    </source>
</reference>
<keyword evidence="2 4" id="KW-0862">Zinc</keyword>
<evidence type="ECO:0000313" key="7">
    <source>
        <dbReference type="Proteomes" id="UP000606499"/>
    </source>
</evidence>
<dbReference type="SUPFAM" id="SSF51735">
    <property type="entry name" value="NAD(P)-binding Rossmann-fold domains"/>
    <property type="match status" value="1"/>
</dbReference>